<name>A0A1N6UJT9_9MICO</name>
<dbReference type="AlphaFoldDB" id="A0A1N6UJT9"/>
<reference evidence="5" key="1">
    <citation type="submission" date="2017-01" db="EMBL/GenBank/DDBJ databases">
        <authorList>
            <person name="Varghese N."/>
            <person name="Submissions S."/>
        </authorList>
    </citation>
    <scope>NUCLEOTIDE SEQUENCE [LARGE SCALE GENOMIC DNA]</scope>
    <source>
        <strain evidence="5">3bp</strain>
    </source>
</reference>
<dbReference type="Pfam" id="PF25976">
    <property type="entry name" value="LpqB_N"/>
    <property type="match status" value="1"/>
</dbReference>
<organism evidence="4 5">
    <name type="scientific">Cellulosimicrobium aquatile</name>
    <dbReference type="NCBI Taxonomy" id="1612203"/>
    <lineage>
        <taxon>Bacteria</taxon>
        <taxon>Bacillati</taxon>
        <taxon>Actinomycetota</taxon>
        <taxon>Actinomycetes</taxon>
        <taxon>Micrococcales</taxon>
        <taxon>Promicromonosporaceae</taxon>
        <taxon>Cellulosimicrobium</taxon>
    </lineage>
</organism>
<dbReference type="Proteomes" id="UP000186235">
    <property type="component" value="Unassembled WGS sequence"/>
</dbReference>
<dbReference type="InterPro" id="IPR059026">
    <property type="entry name" value="LpqB_N"/>
</dbReference>
<feature type="domain" description="Lipoprotein LpqB N-terminal" evidence="3">
    <location>
        <begin position="69"/>
        <end position="193"/>
    </location>
</feature>
<evidence type="ECO:0000256" key="1">
    <source>
        <dbReference type="SAM" id="MobiDB-lite"/>
    </source>
</evidence>
<sequence>MTTTGTVRRPTAGQADLRRRVGRALAAGLAAVGVAALAACASIPTSGPVVEGEATPEDPGQPFVSAASPRRDASPDQIVRGFLAAQAQGARGSFDVASEFLTRDAQDDWSPVSQVAILEDVPQLEVDEAAIEGGTTTVRATADVVGTVDERGVYTEQAPGRTTEVSYGLVRDADDQWRIDVVDDGLTITATNFARTFKQANLYFPTLDRAYLVPDARWFPSRNWQALAVRETLRGPADWLAGSVATVAPEGTSLSIDSVPPVEGRVAVPLTDPVTAASPADRAMLIAQLQASLGVPVDITVGVGGSELSADDVPTIGVATTPDEPVVLSGDQIMSLEGRTTRAVTSAAPLAGLQPTALAFRGRADDATYVVRDGAGRLVTAPTAEAGPVTLLTGTSLVAPSIDRFQYVWSGPQVQAGSLQVVDLREAGSDAAVSEVAAPWLDGRTVMSLRVAPDGARVAVVSDSGSGAQVHVAGIVRDEAGRPTQLSAPVRVGQPIAAATQVTWADRTLLGVLGRASGESEVVVQRVPVGGPTVAASPVEGAVSLASATGVGTTLVGTSDSSLYAAGTSSLWTKIATEVRLPTYPG</sequence>
<accession>A0A1N6UJT9</accession>
<dbReference type="RefSeq" id="WP_076405953.1">
    <property type="nucleotide sequence ID" value="NZ_FTMI01000006.1"/>
</dbReference>
<feature type="domain" description="Lipoprotein LpqB C-terminal" evidence="2">
    <location>
        <begin position="332"/>
        <end position="585"/>
    </location>
</feature>
<keyword evidence="4" id="KW-0449">Lipoprotein</keyword>
<evidence type="ECO:0000313" key="4">
    <source>
        <dbReference type="EMBL" id="SIQ65807.1"/>
    </source>
</evidence>
<evidence type="ECO:0000259" key="3">
    <source>
        <dbReference type="Pfam" id="PF25976"/>
    </source>
</evidence>
<evidence type="ECO:0000313" key="5">
    <source>
        <dbReference type="Proteomes" id="UP000186235"/>
    </source>
</evidence>
<dbReference type="EMBL" id="FTMI01000006">
    <property type="protein sequence ID" value="SIQ65807.1"/>
    <property type="molecule type" value="Genomic_DNA"/>
</dbReference>
<dbReference type="Pfam" id="PF10647">
    <property type="entry name" value="Gmad1"/>
    <property type="match status" value="1"/>
</dbReference>
<dbReference type="InterPro" id="IPR018910">
    <property type="entry name" value="LpqB_C"/>
</dbReference>
<gene>
    <name evidence="4" type="ORF">SAMN05518682_3206</name>
</gene>
<feature type="region of interest" description="Disordered" evidence="1">
    <location>
        <begin position="46"/>
        <end position="72"/>
    </location>
</feature>
<proteinExistence type="predicted"/>
<keyword evidence="5" id="KW-1185">Reference proteome</keyword>
<protein>
    <submittedName>
        <fullName evidence="4">Lipoprotein LpqB beta-propeller domain-containing protein</fullName>
    </submittedName>
</protein>
<evidence type="ECO:0000259" key="2">
    <source>
        <dbReference type="Pfam" id="PF10647"/>
    </source>
</evidence>